<dbReference type="Gene3D" id="2.60.40.1930">
    <property type="match status" value="1"/>
</dbReference>
<dbReference type="Pfam" id="PF11974">
    <property type="entry name" value="bMG3"/>
    <property type="match status" value="1"/>
</dbReference>
<dbReference type="RefSeq" id="WP_230056355.1">
    <property type="nucleotide sequence ID" value="NZ_CAJHOE010000001.1"/>
</dbReference>
<feature type="chain" id="PRO_5045272852" description="Alpha-2-macroglobulin" evidence="2">
    <location>
        <begin position="19"/>
        <end position="1704"/>
    </location>
</feature>
<name>A0ABN7K4L5_9BACT</name>
<dbReference type="Proteomes" id="UP000789359">
    <property type="component" value="Unassembled WGS sequence"/>
</dbReference>
<evidence type="ECO:0000259" key="4">
    <source>
        <dbReference type="SMART" id="SM01360"/>
    </source>
</evidence>
<evidence type="ECO:0000313" key="6">
    <source>
        <dbReference type="Proteomes" id="UP000789359"/>
    </source>
</evidence>
<dbReference type="PANTHER" id="PTHR40094:SF1">
    <property type="entry name" value="UBIQUITIN DOMAIN-CONTAINING PROTEIN"/>
    <property type="match status" value="1"/>
</dbReference>
<feature type="domain" description="Alpha-2-macroglobulin" evidence="4">
    <location>
        <begin position="1072"/>
        <end position="1162"/>
    </location>
</feature>
<protein>
    <recommendedName>
        <fullName evidence="7">Alpha-2-macroglobulin</fullName>
    </recommendedName>
</protein>
<dbReference type="InterPro" id="IPR051802">
    <property type="entry name" value="YfhM-like"/>
</dbReference>
<dbReference type="SMART" id="SM01360">
    <property type="entry name" value="A2M"/>
    <property type="match status" value="1"/>
</dbReference>
<feature type="signal peptide" evidence="2">
    <location>
        <begin position="1"/>
        <end position="18"/>
    </location>
</feature>
<evidence type="ECO:0008006" key="7">
    <source>
        <dbReference type="Google" id="ProtNLM"/>
    </source>
</evidence>
<dbReference type="CDD" id="cd02891">
    <property type="entry name" value="A2M_like"/>
    <property type="match status" value="1"/>
</dbReference>
<feature type="domain" description="Alpha-2-macroglobulin bait region" evidence="3">
    <location>
        <begin position="867"/>
        <end position="1004"/>
    </location>
</feature>
<dbReference type="EMBL" id="CAJHOE010000001">
    <property type="protein sequence ID" value="CAD7286859.1"/>
    <property type="molecule type" value="Genomic_DNA"/>
</dbReference>
<dbReference type="InterPro" id="IPR001599">
    <property type="entry name" value="Macroglobln_a2"/>
</dbReference>
<dbReference type="InterPro" id="IPR021868">
    <property type="entry name" value="Alpha_2_Macroglob_MG3"/>
</dbReference>
<dbReference type="SMART" id="SM01359">
    <property type="entry name" value="A2M_N_2"/>
    <property type="match status" value="1"/>
</dbReference>
<dbReference type="PANTHER" id="PTHR40094">
    <property type="entry name" value="ALPHA-2-MACROGLOBULIN HOMOLOG"/>
    <property type="match status" value="1"/>
</dbReference>
<keyword evidence="1 2" id="KW-0732">Signal</keyword>
<gene>
    <name evidence="5" type="ORF">LMG8286_00573</name>
</gene>
<dbReference type="Pfam" id="PF07703">
    <property type="entry name" value="A2M_BRD"/>
    <property type="match status" value="1"/>
</dbReference>
<dbReference type="Pfam" id="PF17973">
    <property type="entry name" value="bMG10"/>
    <property type="match status" value="1"/>
</dbReference>
<reference evidence="5 6" key="1">
    <citation type="submission" date="2020-11" db="EMBL/GenBank/DDBJ databases">
        <authorList>
            <person name="Peeters C."/>
        </authorList>
    </citation>
    <scope>NUCLEOTIDE SEQUENCE [LARGE SCALE GENOMIC DNA]</scope>
    <source>
        <strain evidence="5 6">LMG 8286</strain>
    </source>
</reference>
<dbReference type="InterPro" id="IPR008930">
    <property type="entry name" value="Terpenoid_cyclase/PrenylTrfase"/>
</dbReference>
<evidence type="ECO:0000256" key="1">
    <source>
        <dbReference type="ARBA" id="ARBA00022729"/>
    </source>
</evidence>
<evidence type="ECO:0000256" key="2">
    <source>
        <dbReference type="SAM" id="SignalP"/>
    </source>
</evidence>
<dbReference type="InterPro" id="IPR011625">
    <property type="entry name" value="A2M_N_BRD"/>
</dbReference>
<dbReference type="Gene3D" id="1.50.10.20">
    <property type="match status" value="1"/>
</dbReference>
<evidence type="ECO:0000259" key="3">
    <source>
        <dbReference type="SMART" id="SM01359"/>
    </source>
</evidence>
<keyword evidence="6" id="KW-1185">Reference proteome</keyword>
<dbReference type="SUPFAM" id="SSF48239">
    <property type="entry name" value="Terpenoid cyclases/Protein prenyltransferases"/>
    <property type="match status" value="1"/>
</dbReference>
<proteinExistence type="predicted"/>
<comment type="caution">
    <text evidence="5">The sequence shown here is derived from an EMBL/GenBank/DDBJ whole genome shotgun (WGS) entry which is preliminary data.</text>
</comment>
<accession>A0ABN7K4L5</accession>
<sequence>MLLARLFLPLAFTISTYAFELNGEAQIFDDGLTLELGIKNEFSKNLIGKVTNKELVKCSPSIEGISEYSKKSIIIYQPNLHAGMQYICTAKESKTEFQTDNFAVKELKKISPKNYVIAFNDDINASELANSLKIDQASFSTQMLSKKDVLITLNEDILEPNFSLAKGFKSIYGAETLKDFNKNFSKTNAEKPNFTDNEKAKTLTLATPVSAQLENGKMGIRFYLKDYIKTDGAKKFIKISGIKNFNISQAEYIYYYQRESEKIDGEFGYYFTILSDEFMPQTEYDIELLPGFGDEYSILRSKQNFSVKLGDLKPFVSFINDLPYISSVGAIGIKSANTPQIKVVIEKLSEQNYRYFLNFKQHELNGLTTEVASKTYDLGGALNQLQEHKIKLDFAGSGDGVYLINIFYDKDKLLQKAVYLSDIAVNAKMSKDELFVFANRIGESMMLANANVKIYGHKNEELGVGATNDEGIYRLSKKDIYKNAKSVVVSLGKEQNFLIINEHDKLNKNAYYKKQDANESVNAFVHFASNIIRPNESIQGTIYLRTDDFKPLNQMPVRLVFSDPQNKKLIESSLKTNEFGVVDFNKSLSSELTGKFMLDVIYASKKIRSVPFFVESFTPSRIKNEISLQKENFKNNEVILANFTSTYLFGSVAGNLSATAELSMFNKEYKNETYKDFSFKNHTLKNSEYQSIFKNFKLENNGTAQQAFAIHLPQNSANVIDALLTFSTNDDGKSVSDVKNFEIFPFDNVVGVHANKTFIEPNEKVKLQAISLDTTAFLPQKKDIKFQIKRTVWQYNINEYGHLRWFKELEDVAEFIKSEPFEYEFLQSGEYTVVAKDEISGASASVDISVSGFNYSTLAPTNELTQAQIKLNAQKYKAGEMINADISSVIKEGMALITLEANGVIAHKLTHIKNNSANAKFEVPEGFDGGYVSASIYRLADQSNVPFRAYSKVYAKADVSHKELKTSINAPKTAKTNQRVRIEIKTAPNSDVSLFAVDLGVLNITNQESPNPLKYFTKQLNDGVFDYDIYNSLASYEVAGKVLNFGGDMTNMLMAARMAKHESPVDSKNIESFVKMARLKADKNGTAVYEIKIPQGLNSALRVDTISTNDDKIGVASQKIIIKDDVVLKPSILSYIVKDDEIQALLRLINTTDKEKNLELSITSSQNLDVNLSTTSISIDPKQSEVLELRLNAKEVGKANFEIIAKEEEGEIFTHTSKLDIIHKYPKSTFAKSYSIEKARNFQLPLGFENINIDASTSISSLVATLSKNLIEYPYGCSEQRSSRLLALLHAKSANEMQEQDRIRFIKSGLNELIKMQKSSGEFGYWSEVTDVNTFASIYAADTIFELDNAGFSVDKSTKNRTINGIKELKLKNQTQALYALYVLAKFNAIDKSRLNTLYDSKAYTRNLLDSYLMASVFKISGYEKEANSIIKNKKTQNQTTQNSNENFHSTFRDDAFVLFLHAKHFEKDSFSDKLAKELITKINSTNSTQERAFVLRALNAYFPNQDGANFKLTYDEKTTEFQKGASVNITSKNGEFSIDPSTPIFISIISSAYTDLNIKHQKDQKELDIFRTFVDKNGKEISLNSLKENDVIYSKLEISAKSPIEVGVINEITSTCFEAINENITNINRPEILKNSLNLQYQTLKDDRTISFFDLHEGASKTLFTPYRVVLKGKCNLPAVSVENMYNEEQNDYDLAQKSFIVK</sequence>
<organism evidence="5 6">
    <name type="scientific">Campylobacter suis</name>
    <dbReference type="NCBI Taxonomy" id="2790657"/>
    <lineage>
        <taxon>Bacteria</taxon>
        <taxon>Pseudomonadati</taxon>
        <taxon>Campylobacterota</taxon>
        <taxon>Epsilonproteobacteria</taxon>
        <taxon>Campylobacterales</taxon>
        <taxon>Campylobacteraceae</taxon>
        <taxon>Campylobacter</taxon>
    </lineage>
</organism>
<evidence type="ECO:0000313" key="5">
    <source>
        <dbReference type="EMBL" id="CAD7286859.1"/>
    </source>
</evidence>
<dbReference type="InterPro" id="IPR041203">
    <property type="entry name" value="Bact_A2M_MG5"/>
</dbReference>
<dbReference type="Pfam" id="PF17972">
    <property type="entry name" value="bMG5"/>
    <property type="match status" value="1"/>
</dbReference>
<dbReference type="InterPro" id="IPR041246">
    <property type="entry name" value="Bact_MG10"/>
</dbReference>